<gene>
    <name evidence="2" type="ORF">H634G_09932</name>
</gene>
<protein>
    <recommendedName>
        <fullName evidence="4">Aflatoxin regulatory protein domain-containing protein</fullName>
    </recommendedName>
</protein>
<keyword evidence="3" id="KW-1185">Reference proteome</keyword>
<sequence>MNCTYAPTKRVGRPRKVQPPISGPAVRSNGKITLAEHDAPSPARGEVGSTSTESISISGRESVGSDKAELEDPAVADQTTQPLDPISTASVSTTFQGVMACDFSAVVDDDIDMNLDGFDFSTTTDDLDPSAVHPSLTPPGIAGLSAPSSWPIGDIGMNLEPLGDLQSSQTALGTSRQSVEALLLESSWSSGNLPFADGGIAQKQKQKQKQWDASISRPLLLSLDSSGSTLTQAECACHGAMADLFLHRKRARETQPESALEVCLQLHTLLHTAWVAESLCDCCRNDDLIKLVTAGVASETVDTYRAIVNDLKLSYTHERTSRASARSSIRQPQLSPPPLFLSDYTRLSFGSKTITGVVKHAFLRRLIRSKVKQTSLVLEQLFVAEVNQWLGAPLRALILSIQERINIILGMLSMME</sequence>
<proteinExistence type="predicted"/>
<evidence type="ECO:0000313" key="2">
    <source>
        <dbReference type="EMBL" id="KJK74888.1"/>
    </source>
</evidence>
<accession>A0A0D9NM88</accession>
<name>A0A0D9NM88_METAN</name>
<reference evidence="3" key="1">
    <citation type="journal article" date="2014" name="BMC Genomics">
        <title>The genome sequence of the biocontrol fungus Metarhizium anisopliae and comparative genomics of Metarhizium species.</title>
        <authorList>
            <person name="Pattemore J.A."/>
            <person name="Hane J.K."/>
            <person name="Williams A.H."/>
            <person name="Wilson B.A."/>
            <person name="Stodart B.J."/>
            <person name="Ash G.J."/>
        </authorList>
    </citation>
    <scope>NUCLEOTIDE SEQUENCE [LARGE SCALE GENOMIC DNA]</scope>
    <source>
        <strain evidence="3">BRIP 53293</strain>
    </source>
</reference>
<evidence type="ECO:0000256" key="1">
    <source>
        <dbReference type="SAM" id="MobiDB-lite"/>
    </source>
</evidence>
<feature type="region of interest" description="Disordered" evidence="1">
    <location>
        <begin position="1"/>
        <end position="87"/>
    </location>
</feature>
<dbReference type="EMBL" id="KE384754">
    <property type="protein sequence ID" value="KJK74888.1"/>
    <property type="molecule type" value="Genomic_DNA"/>
</dbReference>
<feature type="compositionally biased region" description="Polar residues" evidence="1">
    <location>
        <begin position="77"/>
        <end position="87"/>
    </location>
</feature>
<feature type="compositionally biased region" description="Low complexity" evidence="1">
    <location>
        <begin position="48"/>
        <end position="62"/>
    </location>
</feature>
<dbReference type="Proteomes" id="UP000054544">
    <property type="component" value="Unassembled WGS sequence"/>
</dbReference>
<evidence type="ECO:0008006" key="4">
    <source>
        <dbReference type="Google" id="ProtNLM"/>
    </source>
</evidence>
<dbReference type="AlphaFoldDB" id="A0A0D9NM88"/>
<organism evidence="2 3">
    <name type="scientific">Metarhizium anisopliae BRIP 53293</name>
    <dbReference type="NCBI Taxonomy" id="1291518"/>
    <lineage>
        <taxon>Eukaryota</taxon>
        <taxon>Fungi</taxon>
        <taxon>Dikarya</taxon>
        <taxon>Ascomycota</taxon>
        <taxon>Pezizomycotina</taxon>
        <taxon>Sordariomycetes</taxon>
        <taxon>Hypocreomycetidae</taxon>
        <taxon>Hypocreales</taxon>
        <taxon>Clavicipitaceae</taxon>
        <taxon>Metarhizium</taxon>
    </lineage>
</organism>
<evidence type="ECO:0000313" key="3">
    <source>
        <dbReference type="Proteomes" id="UP000054544"/>
    </source>
</evidence>